<sequence>MVVADDHNVFRRGVVRALNGSEDLEVVGEVGDGHAALRAIRDLRPTVALLDYRMPGLDGLEVLSAVAGERLPTRVLLLSAFDDDPLARRALLQGACGYLNKESDRSEIVRAVIKCAAGAR</sequence>
<feature type="modified residue" description="4-aspartylphosphate" evidence="4">
    <location>
        <position position="51"/>
    </location>
</feature>
<dbReference type="InterPro" id="IPR011006">
    <property type="entry name" value="CheY-like_superfamily"/>
</dbReference>
<dbReference type="EMBL" id="MVHV01000002">
    <property type="protein sequence ID" value="ORA84943.1"/>
    <property type="molecule type" value="Genomic_DNA"/>
</dbReference>
<keyword evidence="3" id="KW-0804">Transcription</keyword>
<gene>
    <name evidence="6" type="ORF">BST29_01700</name>
</gene>
<name>A0ABX3SWG2_MYCMA</name>
<keyword evidence="1" id="KW-0805">Transcription regulation</keyword>
<comment type="caution">
    <text evidence="6">The sequence shown here is derived from an EMBL/GenBank/DDBJ whole genome shotgun (WGS) entry which is preliminary data.</text>
</comment>
<dbReference type="Pfam" id="PF00072">
    <property type="entry name" value="Response_reg"/>
    <property type="match status" value="1"/>
</dbReference>
<dbReference type="Gene3D" id="3.40.50.2300">
    <property type="match status" value="1"/>
</dbReference>
<dbReference type="PANTHER" id="PTHR43214">
    <property type="entry name" value="TWO-COMPONENT RESPONSE REGULATOR"/>
    <property type="match status" value="1"/>
</dbReference>
<dbReference type="SMART" id="SM00448">
    <property type="entry name" value="REC"/>
    <property type="match status" value="1"/>
</dbReference>
<dbReference type="SUPFAM" id="SSF52172">
    <property type="entry name" value="CheY-like"/>
    <property type="match status" value="1"/>
</dbReference>
<evidence type="ECO:0000313" key="7">
    <source>
        <dbReference type="Proteomes" id="UP000243140"/>
    </source>
</evidence>
<evidence type="ECO:0000313" key="6">
    <source>
        <dbReference type="EMBL" id="ORA84943.1"/>
    </source>
</evidence>
<feature type="domain" description="Response regulatory" evidence="5">
    <location>
        <begin position="1"/>
        <end position="116"/>
    </location>
</feature>
<dbReference type="PANTHER" id="PTHR43214:SF24">
    <property type="entry name" value="TRANSCRIPTIONAL REGULATORY PROTEIN NARL-RELATED"/>
    <property type="match status" value="1"/>
</dbReference>
<reference evidence="6 7" key="1">
    <citation type="submission" date="2017-02" db="EMBL/GenBank/DDBJ databases">
        <title>The new phylogeny of genus Mycobacterium.</title>
        <authorList>
            <person name="Tortoli E."/>
            <person name="Trovato A."/>
            <person name="Cirillo D.M."/>
        </authorList>
    </citation>
    <scope>NUCLEOTIDE SEQUENCE [LARGE SCALE GENOMIC DNA]</scope>
    <source>
        <strain evidence="6 7">IP1130001</strain>
    </source>
</reference>
<dbReference type="CDD" id="cd17535">
    <property type="entry name" value="REC_NarL-like"/>
    <property type="match status" value="1"/>
</dbReference>
<dbReference type="InterPro" id="IPR058245">
    <property type="entry name" value="NreC/VraR/RcsB-like_REC"/>
</dbReference>
<protein>
    <recommendedName>
        <fullName evidence="5">Response regulatory domain-containing protein</fullName>
    </recommendedName>
</protein>
<evidence type="ECO:0000256" key="1">
    <source>
        <dbReference type="ARBA" id="ARBA00023015"/>
    </source>
</evidence>
<keyword evidence="2" id="KW-0238">DNA-binding</keyword>
<dbReference type="Proteomes" id="UP000243140">
    <property type="component" value="Unassembled WGS sequence"/>
</dbReference>
<proteinExistence type="predicted"/>
<evidence type="ECO:0000259" key="5">
    <source>
        <dbReference type="PROSITE" id="PS50110"/>
    </source>
</evidence>
<accession>A0ABX3SWG2</accession>
<organism evidence="6 7">
    <name type="scientific">Mycobacterium malmoense</name>
    <dbReference type="NCBI Taxonomy" id="1780"/>
    <lineage>
        <taxon>Bacteria</taxon>
        <taxon>Bacillati</taxon>
        <taxon>Actinomycetota</taxon>
        <taxon>Actinomycetes</taxon>
        <taxon>Mycobacteriales</taxon>
        <taxon>Mycobacteriaceae</taxon>
        <taxon>Mycobacterium</taxon>
    </lineage>
</organism>
<evidence type="ECO:0000256" key="3">
    <source>
        <dbReference type="ARBA" id="ARBA00023163"/>
    </source>
</evidence>
<keyword evidence="7" id="KW-1185">Reference proteome</keyword>
<dbReference type="PROSITE" id="PS50110">
    <property type="entry name" value="RESPONSE_REGULATORY"/>
    <property type="match status" value="1"/>
</dbReference>
<evidence type="ECO:0000256" key="2">
    <source>
        <dbReference type="ARBA" id="ARBA00023125"/>
    </source>
</evidence>
<evidence type="ECO:0000256" key="4">
    <source>
        <dbReference type="PROSITE-ProRule" id="PRU00169"/>
    </source>
</evidence>
<keyword evidence="4" id="KW-0597">Phosphoprotein</keyword>
<dbReference type="InterPro" id="IPR001789">
    <property type="entry name" value="Sig_transdc_resp-reg_receiver"/>
</dbReference>
<dbReference type="InterPro" id="IPR039420">
    <property type="entry name" value="WalR-like"/>
</dbReference>